<evidence type="ECO:0000256" key="2">
    <source>
        <dbReference type="SAM" id="SignalP"/>
    </source>
</evidence>
<feature type="signal peptide" evidence="2">
    <location>
        <begin position="1"/>
        <end position="16"/>
    </location>
</feature>
<organism evidence="3 4">
    <name type="scientific">Phodopus roborovskii</name>
    <name type="common">Roborovski's desert hamster</name>
    <name type="synonym">Cricetulus roborovskii</name>
    <dbReference type="NCBI Taxonomy" id="109678"/>
    <lineage>
        <taxon>Eukaryota</taxon>
        <taxon>Metazoa</taxon>
        <taxon>Chordata</taxon>
        <taxon>Craniata</taxon>
        <taxon>Vertebrata</taxon>
        <taxon>Euteleostomi</taxon>
        <taxon>Mammalia</taxon>
        <taxon>Eutheria</taxon>
        <taxon>Euarchontoglires</taxon>
        <taxon>Glires</taxon>
        <taxon>Rodentia</taxon>
        <taxon>Myomorpha</taxon>
        <taxon>Muroidea</taxon>
        <taxon>Cricetidae</taxon>
        <taxon>Cricetinae</taxon>
        <taxon>Phodopus</taxon>
    </lineage>
</organism>
<comment type="caution">
    <text evidence="3">The sequence shown here is derived from an EMBL/GenBank/DDBJ whole genome shotgun (WGS) entry which is preliminary data.</text>
</comment>
<proteinExistence type="predicted"/>
<sequence>MLVVLLTVALLALSSAQRPSEEFVAFNHITRERQPSQGNFQGASGDSQTPDLQNTGEPQQKQSLQPPQQIQRPAQLPREYLRPAQQSQQSQLPVQQQGQLPVQQQGQLPVQQQGQLPVQQQGQLPVQQQQQQQQQLRENNRLPLGSQQVQRG</sequence>
<feature type="region of interest" description="Disordered" evidence="1">
    <location>
        <begin position="33"/>
        <end position="152"/>
    </location>
</feature>
<evidence type="ECO:0000256" key="1">
    <source>
        <dbReference type="SAM" id="MobiDB-lite"/>
    </source>
</evidence>
<gene>
    <name evidence="3" type="primary">RGD1306750</name>
    <name evidence="3" type="ORF">PHOROB_LOCUS16933</name>
</gene>
<feature type="compositionally biased region" description="Polar residues" evidence="1">
    <location>
        <begin position="35"/>
        <end position="57"/>
    </location>
</feature>
<dbReference type="Proteomes" id="UP001152836">
    <property type="component" value="Unassembled WGS sequence"/>
</dbReference>
<dbReference type="AlphaFoldDB" id="A0AAV0AAJ3"/>
<feature type="compositionally biased region" description="Low complexity" evidence="1">
    <location>
        <begin position="85"/>
        <end position="135"/>
    </location>
</feature>
<keyword evidence="2" id="KW-0732">Signal</keyword>
<keyword evidence="4" id="KW-1185">Reference proteome</keyword>
<reference evidence="3" key="1">
    <citation type="submission" date="2022-06" db="EMBL/GenBank/DDBJ databases">
        <authorList>
            <person name="Andreotti S."/>
            <person name="Wyler E."/>
        </authorList>
    </citation>
    <scope>NUCLEOTIDE SEQUENCE</scope>
</reference>
<feature type="compositionally biased region" description="Low complexity" evidence="1">
    <location>
        <begin position="58"/>
        <end position="73"/>
    </location>
</feature>
<dbReference type="EMBL" id="CALSGD010001622">
    <property type="protein sequence ID" value="CAH7425914.1"/>
    <property type="molecule type" value="Genomic_DNA"/>
</dbReference>
<feature type="chain" id="PRO_5043404120" evidence="2">
    <location>
        <begin position="17"/>
        <end position="152"/>
    </location>
</feature>
<name>A0AAV0AAJ3_PHORO</name>
<evidence type="ECO:0000313" key="3">
    <source>
        <dbReference type="EMBL" id="CAH7425914.1"/>
    </source>
</evidence>
<accession>A0AAV0AAJ3</accession>
<protein>
    <submittedName>
        <fullName evidence="3">RGD1306750 protein</fullName>
    </submittedName>
</protein>
<evidence type="ECO:0000313" key="4">
    <source>
        <dbReference type="Proteomes" id="UP001152836"/>
    </source>
</evidence>